<proteinExistence type="inferred from homology"/>
<dbReference type="InterPro" id="IPR019079">
    <property type="entry name" value="Capsule_synth_CapA"/>
</dbReference>
<sequence length="589" mass="64474">MRRIRNAFIVMGCAGALLVSVLVCVRVVQEPAPVASPEETLPMIVSQPMFFEHDNFQRALAQATALTPQDDLQAVVVPQHLLASSLIAQQLKRASGRPVHTAVIIGPNHFNAGVDRVASARAVWQTPMGDVRTHDTLVAQFISELGLVDDAQVFREEHAVGAVVPFVKYYFPDAAILPIAFSSYATREDVERVSDWLTQHLPEESLVVYSIDFSHYLTREEADLKDRETRHYIEQRDVARIMTLGNDHLDSPASLSLAFQYADKRGLSTDILAVKNSDDFSETRTKETTSYFVIVFREGQAATDPPQTTALFVGDIMLSRAVGDEMERRQDWAWSFRKAAETTRAADILFGNLEGPISARGMSVGSPYPFRADPRAFDGLIFAGFDALSVANNHIGDWGQPAMEDTFRALQGSGIAAVGGGMSAAEAHTAKVIEVSGIRFGLLGYTPLAPRAIHATENAAGITAFSREGMAEDIAAAQKSADVIIVSLHFCDEYAGQESAEQTEVSHAAIDAGARLVIGHHPHVAQRMEKYKEGYIAYSLGNFIFDQQFSPETMKGTALKVTFKGSAIERVEELETAITKDFQAVIRPQ</sequence>
<dbReference type="InterPro" id="IPR002737">
    <property type="entry name" value="MEMO1_fam"/>
</dbReference>
<dbReference type="Gene3D" id="3.60.21.10">
    <property type="match status" value="1"/>
</dbReference>
<dbReference type="NCBIfam" id="TIGR04336">
    <property type="entry name" value="AmmeMemoSam_B"/>
    <property type="match status" value="1"/>
</dbReference>
<organism evidence="3 4">
    <name type="scientific">Candidatus Uhrbacteria bacterium RIFCSPHIGHO2_12_FULL_54_23</name>
    <dbReference type="NCBI Taxonomy" id="1802397"/>
    <lineage>
        <taxon>Bacteria</taxon>
        <taxon>Candidatus Uhriibacteriota</taxon>
    </lineage>
</organism>
<gene>
    <name evidence="3" type="ORF">A3J43_01855</name>
</gene>
<reference evidence="3 4" key="1">
    <citation type="journal article" date="2016" name="Nat. Commun.">
        <title>Thousands of microbial genomes shed light on interconnected biogeochemical processes in an aquifer system.</title>
        <authorList>
            <person name="Anantharaman K."/>
            <person name="Brown C.T."/>
            <person name="Hug L.A."/>
            <person name="Sharon I."/>
            <person name="Castelle C.J."/>
            <person name="Probst A.J."/>
            <person name="Thomas B.C."/>
            <person name="Singh A."/>
            <person name="Wilkins M.J."/>
            <person name="Karaoz U."/>
            <person name="Brodie E.L."/>
            <person name="Williams K.H."/>
            <person name="Hubbard S.S."/>
            <person name="Banfield J.F."/>
        </authorList>
    </citation>
    <scope>NUCLEOTIDE SEQUENCE [LARGE SCALE GENOMIC DNA]</scope>
</reference>
<dbReference type="Gene3D" id="3.40.830.10">
    <property type="entry name" value="LigB-like"/>
    <property type="match status" value="1"/>
</dbReference>
<evidence type="ECO:0000313" key="4">
    <source>
        <dbReference type="Proteomes" id="UP000176604"/>
    </source>
</evidence>
<accession>A0A1F7UKF3</accession>
<dbReference type="EMBL" id="MGEF01000038">
    <property type="protein sequence ID" value="OGL78178.1"/>
    <property type="molecule type" value="Genomic_DNA"/>
</dbReference>
<dbReference type="Pfam" id="PF09587">
    <property type="entry name" value="PGA_cap"/>
    <property type="match status" value="1"/>
</dbReference>
<name>A0A1F7UKF3_9BACT</name>
<dbReference type="PANTHER" id="PTHR33393">
    <property type="entry name" value="POLYGLUTAMINE SYNTHESIS ACCESSORY PROTEIN RV0574C-RELATED"/>
    <property type="match status" value="1"/>
</dbReference>
<evidence type="ECO:0000259" key="2">
    <source>
        <dbReference type="SMART" id="SM00854"/>
    </source>
</evidence>
<dbReference type="InterPro" id="IPR029052">
    <property type="entry name" value="Metallo-depent_PP-like"/>
</dbReference>
<comment type="caution">
    <text evidence="3">The sequence shown here is derived from an EMBL/GenBank/DDBJ whole genome shotgun (WGS) entry which is preliminary data.</text>
</comment>
<dbReference type="Proteomes" id="UP000176604">
    <property type="component" value="Unassembled WGS sequence"/>
</dbReference>
<dbReference type="PANTHER" id="PTHR33393:SF11">
    <property type="entry name" value="POLYGLUTAMINE SYNTHESIS ACCESSORY PROTEIN RV0574C-RELATED"/>
    <property type="match status" value="1"/>
</dbReference>
<dbReference type="STRING" id="1802397.A3J43_01855"/>
<dbReference type="SMART" id="SM00854">
    <property type="entry name" value="PGA_cap"/>
    <property type="match status" value="1"/>
</dbReference>
<comment type="similarity">
    <text evidence="1">Belongs to the CapA family.</text>
</comment>
<dbReference type="InterPro" id="IPR052169">
    <property type="entry name" value="CW_Biosynth-Accessory"/>
</dbReference>
<dbReference type="Pfam" id="PF01875">
    <property type="entry name" value="Memo"/>
    <property type="match status" value="1"/>
</dbReference>
<evidence type="ECO:0000256" key="1">
    <source>
        <dbReference type="ARBA" id="ARBA00005662"/>
    </source>
</evidence>
<dbReference type="CDD" id="cd07381">
    <property type="entry name" value="MPP_CapA"/>
    <property type="match status" value="1"/>
</dbReference>
<evidence type="ECO:0000313" key="3">
    <source>
        <dbReference type="EMBL" id="OGL78178.1"/>
    </source>
</evidence>
<dbReference type="AlphaFoldDB" id="A0A1F7UKF3"/>
<dbReference type="SUPFAM" id="SSF56300">
    <property type="entry name" value="Metallo-dependent phosphatases"/>
    <property type="match status" value="1"/>
</dbReference>
<protein>
    <submittedName>
        <fullName evidence="3">AmmeMemoRadiSam system protein B</fullName>
    </submittedName>
</protein>
<dbReference type="CDD" id="cd07361">
    <property type="entry name" value="MEMO_like"/>
    <property type="match status" value="1"/>
</dbReference>
<feature type="domain" description="Capsule synthesis protein CapA" evidence="2">
    <location>
        <begin position="309"/>
        <end position="547"/>
    </location>
</feature>